<dbReference type="Proteomes" id="UP001168098">
    <property type="component" value="Unassembled WGS sequence"/>
</dbReference>
<keyword evidence="3" id="KW-1185">Reference proteome</keyword>
<evidence type="ECO:0000313" key="3">
    <source>
        <dbReference type="Proteomes" id="UP001168098"/>
    </source>
</evidence>
<name>A0AA38ZLB1_VITRO</name>
<evidence type="ECO:0000256" key="1">
    <source>
        <dbReference type="SAM" id="MobiDB-lite"/>
    </source>
</evidence>
<reference evidence="2 3" key="1">
    <citation type="journal article" date="2023" name="BMC Biotechnol.">
        <title>Vitis rotundifolia cv Carlos genome sequencing.</title>
        <authorList>
            <person name="Huff M."/>
            <person name="Hulse-Kemp A."/>
            <person name="Scheffler B."/>
            <person name="Youngblood R."/>
            <person name="Simpson S."/>
            <person name="Babiker E."/>
            <person name="Staton M."/>
        </authorList>
    </citation>
    <scope>NUCLEOTIDE SEQUENCE [LARGE SCALE GENOMIC DNA]</scope>
    <source>
        <tissue evidence="2">Leaf</tissue>
    </source>
</reference>
<evidence type="ECO:0000313" key="2">
    <source>
        <dbReference type="EMBL" id="KAJ9691206.1"/>
    </source>
</evidence>
<gene>
    <name evidence="2" type="ORF">PVL29_013398</name>
</gene>
<protein>
    <submittedName>
        <fullName evidence="2">Uncharacterized protein</fullName>
    </submittedName>
</protein>
<proteinExistence type="predicted"/>
<sequence length="165" mass="17477">MFNGMGSAFSDQTVPPIAPRFSPHCSAASSHPQVGPHGTVIYSVPALSPLPSPIQLTAMALPITGTQHLDARNSVKEQVLRAKTIEGRLERKNVSLVKSDPVHSKVKGGSLVNGSDIRQSMPSPASHAGTSRSGENQRQVGESTSRTLDESTMNIHSRASSESEL</sequence>
<accession>A0AA38ZLB1</accession>
<dbReference type="AlphaFoldDB" id="A0AA38ZLB1"/>
<feature type="compositionally biased region" description="Polar residues" evidence="1">
    <location>
        <begin position="112"/>
        <end position="165"/>
    </location>
</feature>
<comment type="caution">
    <text evidence="2">The sequence shown here is derived from an EMBL/GenBank/DDBJ whole genome shotgun (WGS) entry which is preliminary data.</text>
</comment>
<dbReference type="EMBL" id="JARBHA010000010">
    <property type="protein sequence ID" value="KAJ9691206.1"/>
    <property type="molecule type" value="Genomic_DNA"/>
</dbReference>
<feature type="region of interest" description="Disordered" evidence="1">
    <location>
        <begin position="97"/>
        <end position="165"/>
    </location>
</feature>
<organism evidence="2 3">
    <name type="scientific">Vitis rotundifolia</name>
    <name type="common">Muscadine grape</name>
    <dbReference type="NCBI Taxonomy" id="103349"/>
    <lineage>
        <taxon>Eukaryota</taxon>
        <taxon>Viridiplantae</taxon>
        <taxon>Streptophyta</taxon>
        <taxon>Embryophyta</taxon>
        <taxon>Tracheophyta</taxon>
        <taxon>Spermatophyta</taxon>
        <taxon>Magnoliopsida</taxon>
        <taxon>eudicotyledons</taxon>
        <taxon>Gunneridae</taxon>
        <taxon>Pentapetalae</taxon>
        <taxon>rosids</taxon>
        <taxon>Vitales</taxon>
        <taxon>Vitaceae</taxon>
        <taxon>Viteae</taxon>
        <taxon>Vitis</taxon>
    </lineage>
</organism>